<evidence type="ECO:0000313" key="4">
    <source>
        <dbReference type="Proteomes" id="UP000249619"/>
    </source>
</evidence>
<keyword evidence="2" id="KW-1133">Transmembrane helix</keyword>
<reference evidence="4" key="1">
    <citation type="submission" date="2018-05" db="EMBL/GenBank/DDBJ databases">
        <title>Draft genome sequence of Stemphylium lycopersici strain CIDEFI 213.</title>
        <authorList>
            <person name="Medina R."/>
            <person name="Franco M.E.E."/>
            <person name="Lucentini C.G."/>
            <person name="Saparrat M.C.N."/>
            <person name="Balatti P.A."/>
        </authorList>
    </citation>
    <scope>NUCLEOTIDE SEQUENCE [LARGE SCALE GENOMIC DNA]</scope>
    <source>
        <strain evidence="4">CIDEFI 213</strain>
    </source>
</reference>
<comment type="caution">
    <text evidence="3">The sequence shown here is derived from an EMBL/GenBank/DDBJ whole genome shotgun (WGS) entry which is preliminary data.</text>
</comment>
<keyword evidence="4" id="KW-1185">Reference proteome</keyword>
<dbReference type="Proteomes" id="UP000249619">
    <property type="component" value="Unassembled WGS sequence"/>
</dbReference>
<feature type="region of interest" description="Disordered" evidence="1">
    <location>
        <begin position="52"/>
        <end position="91"/>
    </location>
</feature>
<sequence length="164" mass="19066">MDEDLIALGIVMLLFISFPFLTVLSITSCVAYSRTKTWDRARNQRAISLEGASETNRLVTDEPNNEDSDSDSDLYDTDDEEEHKARKADKEADKHLTFGQKFRKEFRKVWSGKGKIEVLKQKEREERRKLAKAVAKELERRERRKERAERKKSAAEDLPAYTKA</sequence>
<dbReference type="OrthoDB" id="3795037at2759"/>
<protein>
    <submittedName>
        <fullName evidence="3">Uncharacterized protein</fullName>
    </submittedName>
</protein>
<feature type="transmembrane region" description="Helical" evidence="2">
    <location>
        <begin position="6"/>
        <end position="32"/>
    </location>
</feature>
<feature type="compositionally biased region" description="Basic and acidic residues" evidence="1">
    <location>
        <begin position="82"/>
        <end position="91"/>
    </location>
</feature>
<proteinExistence type="predicted"/>
<feature type="region of interest" description="Disordered" evidence="1">
    <location>
        <begin position="135"/>
        <end position="164"/>
    </location>
</feature>
<keyword evidence="2" id="KW-0472">Membrane</keyword>
<gene>
    <name evidence="3" type="ORF">DDE83_000690</name>
</gene>
<feature type="compositionally biased region" description="Acidic residues" evidence="1">
    <location>
        <begin position="63"/>
        <end position="81"/>
    </location>
</feature>
<evidence type="ECO:0000256" key="2">
    <source>
        <dbReference type="SAM" id="Phobius"/>
    </source>
</evidence>
<evidence type="ECO:0000313" key="3">
    <source>
        <dbReference type="EMBL" id="RAR15893.1"/>
    </source>
</evidence>
<name>A0A364NFL1_STELY</name>
<accession>A0A364NFL1</accession>
<organism evidence="3 4">
    <name type="scientific">Stemphylium lycopersici</name>
    <name type="common">Tomato gray leaf spot disease fungus</name>
    <name type="synonym">Thyrospora lycopersici</name>
    <dbReference type="NCBI Taxonomy" id="183478"/>
    <lineage>
        <taxon>Eukaryota</taxon>
        <taxon>Fungi</taxon>
        <taxon>Dikarya</taxon>
        <taxon>Ascomycota</taxon>
        <taxon>Pezizomycotina</taxon>
        <taxon>Dothideomycetes</taxon>
        <taxon>Pleosporomycetidae</taxon>
        <taxon>Pleosporales</taxon>
        <taxon>Pleosporineae</taxon>
        <taxon>Pleosporaceae</taxon>
        <taxon>Stemphylium</taxon>
    </lineage>
</organism>
<feature type="compositionally biased region" description="Basic and acidic residues" evidence="1">
    <location>
        <begin position="135"/>
        <end position="155"/>
    </location>
</feature>
<dbReference type="AlphaFoldDB" id="A0A364NFL1"/>
<evidence type="ECO:0000256" key="1">
    <source>
        <dbReference type="SAM" id="MobiDB-lite"/>
    </source>
</evidence>
<dbReference type="EMBL" id="QGDH01000007">
    <property type="protein sequence ID" value="RAR15893.1"/>
    <property type="molecule type" value="Genomic_DNA"/>
</dbReference>
<keyword evidence="2" id="KW-0812">Transmembrane</keyword>